<accession>A0A094SRW3</accession>
<sequence length="210" mass="23249">MNKVHLREGDQASGDTQERQSRRSTSIKVSSRIATGQILANEIIASDSGNGDGNARMSTGRFTGSYVERIWQVHSSQFAGMDISSVVPARSLRSPSVDFLSIYLDIHRVLSANFLDSIPTESYLTQWISDGNSFIEESNLGANEAQMKEIRDQEGPANRRCNTAITFTEETLRSNSRAEDVDSTGEEVATSRTINLRITHTSSLSRKVMR</sequence>
<evidence type="ECO:0000256" key="1">
    <source>
        <dbReference type="SAM" id="MobiDB-lite"/>
    </source>
</evidence>
<name>A0A094SRW3_9ZZZZ</name>
<dbReference type="AlphaFoldDB" id="A0A094SRW3"/>
<protein>
    <submittedName>
        <fullName evidence="2">Uncharacterized protein</fullName>
    </submittedName>
</protein>
<comment type="caution">
    <text evidence="2">The sequence shown here is derived from an EMBL/GenBank/DDBJ whole genome shotgun (WGS) entry which is preliminary data.</text>
</comment>
<evidence type="ECO:0000313" key="2">
    <source>
        <dbReference type="EMBL" id="KGA21483.1"/>
    </source>
</evidence>
<reference evidence="2" key="1">
    <citation type="submission" date="2014-06" db="EMBL/GenBank/DDBJ databases">
        <title>Key roles for freshwater Actinobacteria revealed by deep metagenomic sequencing.</title>
        <authorList>
            <person name="Ghai R."/>
            <person name="Mizuno C.M."/>
            <person name="Picazo A."/>
            <person name="Camacho A."/>
            <person name="Rodriguez-Valera F."/>
        </authorList>
    </citation>
    <scope>NUCLEOTIDE SEQUENCE</scope>
</reference>
<feature type="compositionally biased region" description="Basic and acidic residues" evidence="1">
    <location>
        <begin position="1"/>
        <end position="21"/>
    </location>
</feature>
<organism evidence="2">
    <name type="scientific">freshwater metagenome</name>
    <dbReference type="NCBI Taxonomy" id="449393"/>
    <lineage>
        <taxon>unclassified sequences</taxon>
        <taxon>metagenomes</taxon>
        <taxon>ecological metagenomes</taxon>
    </lineage>
</organism>
<gene>
    <name evidence="2" type="ORF">GM51_2085</name>
</gene>
<proteinExistence type="predicted"/>
<dbReference type="EMBL" id="JNSL01000006">
    <property type="protein sequence ID" value="KGA21483.1"/>
    <property type="molecule type" value="Genomic_DNA"/>
</dbReference>
<feature type="region of interest" description="Disordered" evidence="1">
    <location>
        <begin position="1"/>
        <end position="29"/>
    </location>
</feature>